<keyword evidence="14" id="KW-1185">Reference proteome</keyword>
<dbReference type="PROSITE" id="PS50920">
    <property type="entry name" value="SOLCAR"/>
    <property type="match status" value="2"/>
</dbReference>
<dbReference type="PANTHER" id="PTHR45788">
    <property type="entry name" value="SUCCINATE/FUMARATE MITOCHONDRIAL TRANSPORTER-RELATED"/>
    <property type="match status" value="1"/>
</dbReference>
<feature type="transmembrane region" description="Helical" evidence="12">
    <location>
        <begin position="94"/>
        <end position="111"/>
    </location>
</feature>
<evidence type="ECO:0000256" key="4">
    <source>
        <dbReference type="ARBA" id="ARBA00022692"/>
    </source>
</evidence>
<feature type="repeat" description="Solcar" evidence="9">
    <location>
        <begin position="228"/>
        <end position="316"/>
    </location>
</feature>
<evidence type="ECO:0000313" key="13">
    <source>
        <dbReference type="EMBL" id="KAF7816326.1"/>
    </source>
</evidence>
<comment type="caution">
    <text evidence="13">The sequence shown here is derived from an EMBL/GenBank/DDBJ whole genome shotgun (WGS) entry which is preliminary data.</text>
</comment>
<dbReference type="InterPro" id="IPR018108">
    <property type="entry name" value="MCP_transmembrane"/>
</dbReference>
<reference evidence="13" key="1">
    <citation type="submission" date="2020-09" db="EMBL/GenBank/DDBJ databases">
        <title>Genome-Enabled Discovery of Anthraquinone Biosynthesis in Senna tora.</title>
        <authorList>
            <person name="Kang S.-H."/>
            <person name="Pandey R.P."/>
            <person name="Lee C.-M."/>
            <person name="Sim J.-S."/>
            <person name="Jeong J.-T."/>
            <person name="Choi B.-S."/>
            <person name="Jung M."/>
            <person name="Ginzburg D."/>
            <person name="Zhao K."/>
            <person name="Won S.Y."/>
            <person name="Oh T.-J."/>
            <person name="Yu Y."/>
            <person name="Kim N.-H."/>
            <person name="Lee O.R."/>
            <person name="Lee T.-H."/>
            <person name="Bashyal P."/>
            <person name="Kim T.-S."/>
            <person name="Lee W.-H."/>
            <person name="Kawkins C."/>
            <person name="Kim C.-K."/>
            <person name="Kim J.S."/>
            <person name="Ahn B.O."/>
            <person name="Rhee S.Y."/>
            <person name="Sohng J.K."/>
        </authorList>
    </citation>
    <scope>NUCLEOTIDE SEQUENCE</scope>
    <source>
        <tissue evidence="13">Leaf</tissue>
    </source>
</reference>
<dbReference type="SUPFAM" id="SSF103506">
    <property type="entry name" value="Mitochondrial carrier"/>
    <property type="match status" value="2"/>
</dbReference>
<protein>
    <submittedName>
        <fullName evidence="13">Mitochondrial succinate-fumarate transporter 1</fullName>
    </submittedName>
</protein>
<feature type="region of interest" description="Disordered" evidence="11">
    <location>
        <begin position="1"/>
        <end position="30"/>
    </location>
</feature>
<keyword evidence="4 9" id="KW-0812">Transmembrane</keyword>
<dbReference type="Gene3D" id="1.50.40.10">
    <property type="entry name" value="Mitochondrial carrier domain"/>
    <property type="match status" value="2"/>
</dbReference>
<dbReference type="GO" id="GO:0031966">
    <property type="term" value="C:mitochondrial membrane"/>
    <property type="evidence" value="ECO:0007669"/>
    <property type="project" value="UniProtKB-SubCell"/>
</dbReference>
<evidence type="ECO:0000256" key="9">
    <source>
        <dbReference type="PROSITE-ProRule" id="PRU00282"/>
    </source>
</evidence>
<dbReference type="OrthoDB" id="2382881at2759"/>
<evidence type="ECO:0000256" key="12">
    <source>
        <dbReference type="SAM" id="Phobius"/>
    </source>
</evidence>
<feature type="repeat" description="Solcar" evidence="9">
    <location>
        <begin position="127"/>
        <end position="217"/>
    </location>
</feature>
<dbReference type="AlphaFoldDB" id="A0A834T780"/>
<dbReference type="InterPro" id="IPR049563">
    <property type="entry name" value="TXTP-like"/>
</dbReference>
<evidence type="ECO:0000256" key="1">
    <source>
        <dbReference type="ARBA" id="ARBA00004225"/>
    </source>
</evidence>
<comment type="similarity">
    <text evidence="2 10">Belongs to the mitochondrial carrier (TC 2.A.29) family.</text>
</comment>
<dbReference type="Pfam" id="PF00153">
    <property type="entry name" value="Mito_carr"/>
    <property type="match status" value="2"/>
</dbReference>
<organism evidence="13 14">
    <name type="scientific">Senna tora</name>
    <dbReference type="NCBI Taxonomy" id="362788"/>
    <lineage>
        <taxon>Eukaryota</taxon>
        <taxon>Viridiplantae</taxon>
        <taxon>Streptophyta</taxon>
        <taxon>Embryophyta</taxon>
        <taxon>Tracheophyta</taxon>
        <taxon>Spermatophyta</taxon>
        <taxon>Magnoliopsida</taxon>
        <taxon>eudicotyledons</taxon>
        <taxon>Gunneridae</taxon>
        <taxon>Pentapetalae</taxon>
        <taxon>rosids</taxon>
        <taxon>fabids</taxon>
        <taxon>Fabales</taxon>
        <taxon>Fabaceae</taxon>
        <taxon>Caesalpinioideae</taxon>
        <taxon>Cassia clade</taxon>
        <taxon>Senna</taxon>
    </lineage>
</organism>
<dbReference type="GO" id="GO:0006843">
    <property type="term" value="P:mitochondrial citrate transmembrane transport"/>
    <property type="evidence" value="ECO:0007669"/>
    <property type="project" value="TreeGrafter"/>
</dbReference>
<comment type="subcellular location">
    <subcellularLocation>
        <location evidence="1">Mitochondrion membrane</location>
        <topology evidence="1">Multi-pass membrane protein</topology>
    </subcellularLocation>
</comment>
<evidence type="ECO:0000313" key="14">
    <source>
        <dbReference type="Proteomes" id="UP000634136"/>
    </source>
</evidence>
<dbReference type="Proteomes" id="UP000634136">
    <property type="component" value="Unassembled WGS sequence"/>
</dbReference>
<gene>
    <name evidence="13" type="ORF">G2W53_030295</name>
</gene>
<keyword evidence="7" id="KW-0496">Mitochondrion</keyword>
<accession>A0A834T780</accession>
<feature type="transmembrane region" description="Helical" evidence="12">
    <location>
        <begin position="131"/>
        <end position="153"/>
    </location>
</feature>
<dbReference type="GO" id="GO:0071913">
    <property type="term" value="F:citrate secondary active transmembrane transporter activity"/>
    <property type="evidence" value="ECO:0007669"/>
    <property type="project" value="TreeGrafter"/>
</dbReference>
<keyword evidence="3 10" id="KW-0813">Transport</keyword>
<keyword evidence="5" id="KW-0677">Repeat</keyword>
<name>A0A834T780_9FABA</name>
<evidence type="ECO:0000256" key="6">
    <source>
        <dbReference type="ARBA" id="ARBA00022989"/>
    </source>
</evidence>
<evidence type="ECO:0000256" key="7">
    <source>
        <dbReference type="ARBA" id="ARBA00023128"/>
    </source>
</evidence>
<dbReference type="EMBL" id="JAAIUW010000009">
    <property type="protein sequence ID" value="KAF7816326.1"/>
    <property type="molecule type" value="Genomic_DNA"/>
</dbReference>
<keyword evidence="6 12" id="KW-1133">Transmembrane helix</keyword>
<evidence type="ECO:0000256" key="8">
    <source>
        <dbReference type="ARBA" id="ARBA00023136"/>
    </source>
</evidence>
<evidence type="ECO:0000256" key="10">
    <source>
        <dbReference type="RuleBase" id="RU000488"/>
    </source>
</evidence>
<evidence type="ECO:0000256" key="2">
    <source>
        <dbReference type="ARBA" id="ARBA00006375"/>
    </source>
</evidence>
<evidence type="ECO:0000256" key="3">
    <source>
        <dbReference type="ARBA" id="ARBA00022448"/>
    </source>
</evidence>
<sequence>MLAARNRWTSLSTFKPRNPKAPPQSPSDLQPLCLKLEPDLTQTNNLASAMKQRDAPNPVLSNRRPPHLKHISDSLGEIAIAACLQPLDVIKTRCSLIGLGTTCAFRMASIAPLHSLNKDYKTGKYTSTLPLLSAIGALLFVETFAICTPLEVVKIRLQEQRGVNPVVLKYKSAMQCAGMIIREEGIRRLWAGATPTLMRNALHSAAAQGALMMILRKKSEANQRKAFFNPLPYWLPGMLAFVTATIFSNPFDVIKTRLMAQPQSGQVKYKGMIHTMRTIYAEEGLPAFWRGTMARVMWKPPALIVASVVSYHVYGLYDTSPNINETDKIEPASCMRSAFCIKVVKTRLQQERGVNPVVLKYKSPMQCGRKIIGEEGLTLTRLWAGAGPNFVTASNAIMRAMLRGITNVKETIFYRLLSGKDKYKDMRRIYAEEGLQAFWRDL</sequence>
<dbReference type="InterPro" id="IPR023395">
    <property type="entry name" value="MCP_dom_sf"/>
</dbReference>
<feature type="transmembrane region" description="Helical" evidence="12">
    <location>
        <begin position="226"/>
        <end position="247"/>
    </location>
</feature>
<evidence type="ECO:0000256" key="5">
    <source>
        <dbReference type="ARBA" id="ARBA00022737"/>
    </source>
</evidence>
<keyword evidence="8 9" id="KW-0472">Membrane</keyword>
<dbReference type="PANTHER" id="PTHR45788:SF2">
    <property type="entry name" value="SUCCINATE_FUMARATE MITOCHONDRIAL TRANSPORTER"/>
    <property type="match status" value="1"/>
</dbReference>
<proteinExistence type="inferred from homology"/>
<evidence type="ECO:0000256" key="11">
    <source>
        <dbReference type="SAM" id="MobiDB-lite"/>
    </source>
</evidence>